<gene>
    <name evidence="8" type="ORF">CYCCA115_LOCUS3659</name>
</gene>
<dbReference type="PANTHER" id="PTHR11453">
    <property type="entry name" value="ANION EXCHANGE PROTEIN"/>
    <property type="match status" value="1"/>
</dbReference>
<feature type="domain" description="Bicarbonate transporter-like transmembrane" evidence="7">
    <location>
        <begin position="44"/>
        <end position="213"/>
    </location>
</feature>
<evidence type="ECO:0000259" key="7">
    <source>
        <dbReference type="Pfam" id="PF00955"/>
    </source>
</evidence>
<feature type="transmembrane region" description="Helical" evidence="6">
    <location>
        <begin position="126"/>
        <end position="144"/>
    </location>
</feature>
<evidence type="ECO:0000256" key="3">
    <source>
        <dbReference type="ARBA" id="ARBA00022989"/>
    </source>
</evidence>
<evidence type="ECO:0000313" key="9">
    <source>
        <dbReference type="Proteomes" id="UP001295423"/>
    </source>
</evidence>
<evidence type="ECO:0000256" key="4">
    <source>
        <dbReference type="ARBA" id="ARBA00023136"/>
    </source>
</evidence>
<evidence type="ECO:0000256" key="2">
    <source>
        <dbReference type="ARBA" id="ARBA00022692"/>
    </source>
</evidence>
<feature type="transmembrane region" description="Helical" evidence="6">
    <location>
        <begin position="433"/>
        <end position="460"/>
    </location>
</feature>
<keyword evidence="3 6" id="KW-1133">Transmembrane helix</keyword>
<evidence type="ECO:0000313" key="8">
    <source>
        <dbReference type="EMBL" id="CAJ1934244.1"/>
    </source>
</evidence>
<feature type="domain" description="Bicarbonate transporter-like transmembrane" evidence="7">
    <location>
        <begin position="221"/>
        <end position="555"/>
    </location>
</feature>
<keyword evidence="9" id="KW-1185">Reference proteome</keyword>
<feature type="region of interest" description="Disordered" evidence="5">
    <location>
        <begin position="1"/>
        <end position="41"/>
    </location>
</feature>
<organism evidence="8 9">
    <name type="scientific">Cylindrotheca closterium</name>
    <dbReference type="NCBI Taxonomy" id="2856"/>
    <lineage>
        <taxon>Eukaryota</taxon>
        <taxon>Sar</taxon>
        <taxon>Stramenopiles</taxon>
        <taxon>Ochrophyta</taxon>
        <taxon>Bacillariophyta</taxon>
        <taxon>Bacillariophyceae</taxon>
        <taxon>Bacillariophycidae</taxon>
        <taxon>Bacillariales</taxon>
        <taxon>Bacillariaceae</taxon>
        <taxon>Cylindrotheca</taxon>
    </lineage>
</organism>
<dbReference type="EMBL" id="CAKOGP040000335">
    <property type="protein sequence ID" value="CAJ1934244.1"/>
    <property type="molecule type" value="Genomic_DNA"/>
</dbReference>
<dbReference type="Pfam" id="PF00955">
    <property type="entry name" value="HCO3_cotransp"/>
    <property type="match status" value="2"/>
</dbReference>
<keyword evidence="2 6" id="KW-0812">Transmembrane</keyword>
<sequence>MTTNEGGTVSDGAEATQNQNGKNDPKNLDSEPSSDEEKTPTIQFLTGMKGDLAARMPLYIDDWKCPRSPMKVLNSTWFVFVVQLIPALIFAELLDKQTEGRLAVAEVILSAGLISVIYALMAGQPLVLLGITGPVAILLGKSYRLAEDYDAEYFTFFWWLCMWAALLHMLSAVLGIVNFVWFISPFSTQIFEFFIASSFIFQSIRDLVKDIHLRDEEMEERSAAYASLLIGLMTFYICWTLHFAETWPHLTRQFREFLTSYNMLIALVIMTALSYLPGVAQDSNGRAGIKRVEIRRIPWDWLPTTEPGIEPRPWIVADPFDGIDVRGIFGALFPAFMLYLLFFIDHNISSIMTQAPKYNLKKPPSYHWDFFVLGLTIIPCGVMGIPPGSGLIPEAPLHSRSLCTRTYKTINGVRREVFSDCEEQRWSAMGQALLMFASLSVIVIISWIPVGCLFGIFLYLGVDAMHGNEIWERINLMFMYAKKRPPIPVVAKTSSWRVVQHYTAIQFGLAVVTFSIAQFATWGYVFPALIAVYVPVRSFIVSRLFSLEDLQHLDPSGESEEEYHEEQREYLHHREGNLDDADAFHGFSEFRSKGVNHDANDLRKRQAVPVAAEE</sequence>
<proteinExistence type="predicted"/>
<dbReference type="InterPro" id="IPR003020">
    <property type="entry name" value="HCO3_transpt_euk"/>
</dbReference>
<feature type="transmembrane region" description="Helical" evidence="6">
    <location>
        <begin position="156"/>
        <end position="183"/>
    </location>
</feature>
<feature type="compositionally biased region" description="Basic and acidic residues" evidence="5">
    <location>
        <begin position="23"/>
        <end position="39"/>
    </location>
</feature>
<comment type="caution">
    <text evidence="8">The sequence shown here is derived from an EMBL/GenBank/DDBJ whole genome shotgun (WGS) entry which is preliminary data.</text>
</comment>
<reference evidence="8" key="1">
    <citation type="submission" date="2023-08" db="EMBL/GenBank/DDBJ databases">
        <authorList>
            <person name="Audoor S."/>
            <person name="Bilcke G."/>
        </authorList>
    </citation>
    <scope>NUCLEOTIDE SEQUENCE</scope>
</reference>
<dbReference type="GO" id="GO:0005452">
    <property type="term" value="F:solute:inorganic anion antiporter activity"/>
    <property type="evidence" value="ECO:0007669"/>
    <property type="project" value="InterPro"/>
</dbReference>
<dbReference type="AlphaFoldDB" id="A0AAD2CIK7"/>
<evidence type="ECO:0000256" key="1">
    <source>
        <dbReference type="ARBA" id="ARBA00004141"/>
    </source>
</evidence>
<name>A0AAD2CIK7_9STRA</name>
<keyword evidence="4 6" id="KW-0472">Membrane</keyword>
<comment type="subcellular location">
    <subcellularLocation>
        <location evidence="1">Membrane</location>
        <topology evidence="1">Multi-pass membrane protein</topology>
    </subcellularLocation>
</comment>
<dbReference type="InterPro" id="IPR011531">
    <property type="entry name" value="HCO3_transpt-like_TM_dom"/>
</dbReference>
<dbReference type="GO" id="GO:0005886">
    <property type="term" value="C:plasma membrane"/>
    <property type="evidence" value="ECO:0007669"/>
    <property type="project" value="TreeGrafter"/>
</dbReference>
<protein>
    <recommendedName>
        <fullName evidence="7">Bicarbonate transporter-like transmembrane domain-containing protein</fullName>
    </recommendedName>
</protein>
<dbReference type="GO" id="GO:0006820">
    <property type="term" value="P:monoatomic anion transport"/>
    <property type="evidence" value="ECO:0007669"/>
    <property type="project" value="InterPro"/>
</dbReference>
<accession>A0AAD2CIK7</accession>
<feature type="transmembrane region" description="Helical" evidence="6">
    <location>
        <begin position="223"/>
        <end position="244"/>
    </location>
</feature>
<feature type="transmembrane region" description="Helical" evidence="6">
    <location>
        <begin position="502"/>
        <end position="520"/>
    </location>
</feature>
<dbReference type="GO" id="GO:0050801">
    <property type="term" value="P:monoatomic ion homeostasis"/>
    <property type="evidence" value="ECO:0007669"/>
    <property type="project" value="TreeGrafter"/>
</dbReference>
<feature type="transmembrane region" description="Helical" evidence="6">
    <location>
        <begin position="256"/>
        <end position="276"/>
    </location>
</feature>
<feature type="transmembrane region" description="Helical" evidence="6">
    <location>
        <begin position="77"/>
        <end position="95"/>
    </location>
</feature>
<dbReference type="Proteomes" id="UP001295423">
    <property type="component" value="Unassembled WGS sequence"/>
</dbReference>
<evidence type="ECO:0000256" key="5">
    <source>
        <dbReference type="SAM" id="MobiDB-lite"/>
    </source>
</evidence>
<feature type="transmembrane region" description="Helical" evidence="6">
    <location>
        <begin position="365"/>
        <end position="385"/>
    </location>
</feature>
<evidence type="ECO:0000256" key="6">
    <source>
        <dbReference type="SAM" id="Phobius"/>
    </source>
</evidence>
<feature type="transmembrane region" description="Helical" evidence="6">
    <location>
        <begin position="327"/>
        <end position="344"/>
    </location>
</feature>
<dbReference type="PANTHER" id="PTHR11453:SF82">
    <property type="entry name" value="BORON TRANSPORTER 1"/>
    <property type="match status" value="1"/>
</dbReference>